<feature type="compositionally biased region" description="Basic and acidic residues" evidence="3">
    <location>
        <begin position="168"/>
        <end position="201"/>
    </location>
</feature>
<feature type="compositionally biased region" description="Basic and acidic residues" evidence="3">
    <location>
        <begin position="111"/>
        <end position="142"/>
    </location>
</feature>
<evidence type="ECO:0000256" key="2">
    <source>
        <dbReference type="ARBA" id="ARBA00023242"/>
    </source>
</evidence>
<keyword evidence="6" id="KW-1185">Reference proteome</keyword>
<dbReference type="InterPro" id="IPR039845">
    <property type="entry name" value="FAM192A"/>
</dbReference>
<dbReference type="GO" id="GO:0005634">
    <property type="term" value="C:nucleus"/>
    <property type="evidence" value="ECO:0007669"/>
    <property type="project" value="UniProtKB-SubCell"/>
</dbReference>
<dbReference type="EMBL" id="JANBVO010000030">
    <property type="protein sequence ID" value="KAJ9138383.1"/>
    <property type="molecule type" value="Genomic_DNA"/>
</dbReference>
<protein>
    <recommendedName>
        <fullName evidence="4">FAM192A/Fyv6 N-terminal domain-containing protein</fullName>
    </recommendedName>
</protein>
<feature type="region of interest" description="Disordered" evidence="3">
    <location>
        <begin position="104"/>
        <end position="250"/>
    </location>
</feature>
<name>A0AA38R8T1_9PEZI</name>
<accession>A0AA38R8T1</accession>
<evidence type="ECO:0000313" key="6">
    <source>
        <dbReference type="Proteomes" id="UP001174694"/>
    </source>
</evidence>
<proteinExistence type="predicted"/>
<evidence type="ECO:0000256" key="3">
    <source>
        <dbReference type="SAM" id="MobiDB-lite"/>
    </source>
</evidence>
<comment type="subcellular location">
    <subcellularLocation>
        <location evidence="1">Nucleus</location>
    </subcellularLocation>
</comment>
<dbReference type="Pfam" id="PF10187">
    <property type="entry name" value="FAM192A_Fyv6_N"/>
    <property type="match status" value="1"/>
</dbReference>
<sequence>MSSRFVSAGQIGVPTGTAAEAAPAQAGHLQMTSSSTSAPAWAEVQAQLDAERRERLERRQQEQAGGGEQRSLYDVLQANKAAKQAAFEEAARLRNQFRALDDDEVEFLDEVAERRRREEEERRREEEEGVRGFRERQRREEGGAGGGEEGEEEWGFAAGGGRKRKREKEREKGIKGLKRRVSEVGEDDKTKPASGGSEEKAGTTSTAGKDADRKREAAPPAATKVPQNVVPESKKPKIGLVDYGSDDDSE</sequence>
<evidence type="ECO:0000259" key="4">
    <source>
        <dbReference type="Pfam" id="PF10187"/>
    </source>
</evidence>
<evidence type="ECO:0000256" key="1">
    <source>
        <dbReference type="ARBA" id="ARBA00004123"/>
    </source>
</evidence>
<reference evidence="5" key="1">
    <citation type="submission" date="2022-07" db="EMBL/GenBank/DDBJ databases">
        <title>Fungi with potential for degradation of polypropylene.</title>
        <authorList>
            <person name="Gostincar C."/>
        </authorList>
    </citation>
    <scope>NUCLEOTIDE SEQUENCE</scope>
    <source>
        <strain evidence="5">EXF-13308</strain>
    </source>
</reference>
<feature type="compositionally biased region" description="Basic and acidic residues" evidence="3">
    <location>
        <begin position="49"/>
        <end position="61"/>
    </location>
</feature>
<feature type="region of interest" description="Disordered" evidence="3">
    <location>
        <begin position="19"/>
        <end position="72"/>
    </location>
</feature>
<evidence type="ECO:0000313" key="5">
    <source>
        <dbReference type="EMBL" id="KAJ9138383.1"/>
    </source>
</evidence>
<organism evidence="5 6">
    <name type="scientific">Pleurostoma richardsiae</name>
    <dbReference type="NCBI Taxonomy" id="41990"/>
    <lineage>
        <taxon>Eukaryota</taxon>
        <taxon>Fungi</taxon>
        <taxon>Dikarya</taxon>
        <taxon>Ascomycota</taxon>
        <taxon>Pezizomycotina</taxon>
        <taxon>Sordariomycetes</taxon>
        <taxon>Sordariomycetidae</taxon>
        <taxon>Calosphaeriales</taxon>
        <taxon>Pleurostomataceae</taxon>
        <taxon>Pleurostoma</taxon>
    </lineage>
</organism>
<gene>
    <name evidence="5" type="ORF">NKR23_g8539</name>
</gene>
<keyword evidence="2" id="KW-0539">Nucleus</keyword>
<comment type="caution">
    <text evidence="5">The sequence shown here is derived from an EMBL/GenBank/DDBJ whole genome shotgun (WGS) entry which is preliminary data.</text>
</comment>
<dbReference type="Proteomes" id="UP001174694">
    <property type="component" value="Unassembled WGS sequence"/>
</dbReference>
<dbReference type="PANTHER" id="PTHR13495">
    <property type="entry name" value="NEFA-INTERACTING NUCLEAR PROTEIN NIP30"/>
    <property type="match status" value="1"/>
</dbReference>
<dbReference type="AlphaFoldDB" id="A0AA38R8T1"/>
<dbReference type="InterPro" id="IPR019331">
    <property type="entry name" value="FAM192A/Fyv6_N"/>
</dbReference>
<dbReference type="PANTHER" id="PTHR13495:SF0">
    <property type="entry name" value="PSME3-INTERACTING PROTEIN"/>
    <property type="match status" value="1"/>
</dbReference>
<feature type="domain" description="FAM192A/Fyv6 N-terminal" evidence="4">
    <location>
        <begin position="36"/>
        <end position="134"/>
    </location>
</feature>